<comment type="similarity">
    <text evidence="1">Belongs to the peptidase C40 family.</text>
</comment>
<dbReference type="Pfam" id="PF18348">
    <property type="entry name" value="SH3_16"/>
    <property type="match status" value="1"/>
</dbReference>
<dbReference type="STRING" id="1029756.W911_05320"/>
<dbReference type="MEROPS" id="C40.001"/>
<dbReference type="KEGG" id="hni:W911_05320"/>
<dbReference type="GO" id="GO:0008234">
    <property type="term" value="F:cysteine-type peptidase activity"/>
    <property type="evidence" value="ECO:0007669"/>
    <property type="project" value="UniProtKB-KW"/>
</dbReference>
<dbReference type="PANTHER" id="PTHR47359:SF3">
    <property type="entry name" value="NLP_P60 DOMAIN-CONTAINING PROTEIN-RELATED"/>
    <property type="match status" value="1"/>
</dbReference>
<dbReference type="InterPro" id="IPR000064">
    <property type="entry name" value="NLP_P60_dom"/>
</dbReference>
<evidence type="ECO:0000256" key="3">
    <source>
        <dbReference type="ARBA" id="ARBA00022801"/>
    </source>
</evidence>
<keyword evidence="2" id="KW-0645">Protease</keyword>
<protein>
    <submittedName>
        <fullName evidence="7">Peptidase P60</fullName>
    </submittedName>
</protein>
<dbReference type="InterPro" id="IPR051794">
    <property type="entry name" value="PG_Endopeptidase_C40"/>
</dbReference>
<dbReference type="AlphaFoldDB" id="V5SAV5"/>
<dbReference type="EMBL" id="CP006912">
    <property type="protein sequence ID" value="AHB47936.1"/>
    <property type="molecule type" value="Genomic_DNA"/>
</dbReference>
<evidence type="ECO:0000256" key="5">
    <source>
        <dbReference type="SAM" id="MobiDB-lite"/>
    </source>
</evidence>
<keyword evidence="4" id="KW-0788">Thiol protease</keyword>
<dbReference type="Gene3D" id="3.90.1720.10">
    <property type="entry name" value="endopeptidase domain like (from Nostoc punctiforme)"/>
    <property type="match status" value="1"/>
</dbReference>
<dbReference type="HOGENOM" id="CLU_016043_13_3_5"/>
<feature type="region of interest" description="Disordered" evidence="5">
    <location>
        <begin position="1"/>
        <end position="49"/>
    </location>
</feature>
<evidence type="ECO:0000313" key="7">
    <source>
        <dbReference type="EMBL" id="AHB47936.1"/>
    </source>
</evidence>
<dbReference type="Proteomes" id="UP000018542">
    <property type="component" value="Chromosome"/>
</dbReference>
<name>V5SAV5_9HYPH</name>
<keyword evidence="3" id="KW-0378">Hydrolase</keyword>
<dbReference type="InterPro" id="IPR038765">
    <property type="entry name" value="Papain-like_cys_pep_sf"/>
</dbReference>
<evidence type="ECO:0000256" key="4">
    <source>
        <dbReference type="ARBA" id="ARBA00022807"/>
    </source>
</evidence>
<dbReference type="RefSeq" id="WP_023786466.1">
    <property type="nucleotide sequence ID" value="NC_022997.1"/>
</dbReference>
<organism evidence="7 8">
    <name type="scientific">Hyphomicrobium nitrativorans NL23</name>
    <dbReference type="NCBI Taxonomy" id="1029756"/>
    <lineage>
        <taxon>Bacteria</taxon>
        <taxon>Pseudomonadati</taxon>
        <taxon>Pseudomonadota</taxon>
        <taxon>Alphaproteobacteria</taxon>
        <taxon>Hyphomicrobiales</taxon>
        <taxon>Hyphomicrobiaceae</taxon>
        <taxon>Hyphomicrobium</taxon>
    </lineage>
</organism>
<evidence type="ECO:0000313" key="8">
    <source>
        <dbReference type="Proteomes" id="UP000018542"/>
    </source>
</evidence>
<dbReference type="GO" id="GO:0006508">
    <property type="term" value="P:proteolysis"/>
    <property type="evidence" value="ECO:0007669"/>
    <property type="project" value="UniProtKB-KW"/>
</dbReference>
<dbReference type="PANTHER" id="PTHR47359">
    <property type="entry name" value="PEPTIDOGLYCAN DL-ENDOPEPTIDASE CWLO"/>
    <property type="match status" value="1"/>
</dbReference>
<dbReference type="Gene3D" id="2.30.30.40">
    <property type="entry name" value="SH3 Domains"/>
    <property type="match status" value="1"/>
</dbReference>
<feature type="domain" description="NlpC/P60" evidence="6">
    <location>
        <begin position="200"/>
        <end position="327"/>
    </location>
</feature>
<proteinExistence type="inferred from homology"/>
<accession>V5SAV5</accession>
<dbReference type="InterPro" id="IPR041382">
    <property type="entry name" value="SH3_16"/>
</dbReference>
<dbReference type="OrthoDB" id="9813368at2"/>
<dbReference type="PROSITE" id="PS51935">
    <property type="entry name" value="NLPC_P60"/>
    <property type="match status" value="1"/>
</dbReference>
<gene>
    <name evidence="7" type="ORF">W911_05320</name>
</gene>
<evidence type="ECO:0000256" key="1">
    <source>
        <dbReference type="ARBA" id="ARBA00007074"/>
    </source>
</evidence>
<evidence type="ECO:0000256" key="2">
    <source>
        <dbReference type="ARBA" id="ARBA00022670"/>
    </source>
</evidence>
<evidence type="ECO:0000259" key="6">
    <source>
        <dbReference type="PROSITE" id="PS51935"/>
    </source>
</evidence>
<dbReference type="PATRIC" id="fig|1029756.8.peg.1121"/>
<dbReference type="Pfam" id="PF00877">
    <property type="entry name" value="NLPC_P60"/>
    <property type="match status" value="1"/>
</dbReference>
<dbReference type="SUPFAM" id="SSF54001">
    <property type="entry name" value="Cysteine proteinases"/>
    <property type="match status" value="1"/>
</dbReference>
<keyword evidence="8" id="KW-1185">Reference proteome</keyword>
<reference evidence="7 8" key="1">
    <citation type="journal article" date="2014" name="Genome Announc.">
        <title>Complete Genome Sequence of Hyphomicrobium nitrativorans Strain NL23, a Denitrifying Bacterium Isolated from Biofilm of a Methanol-Fed Denitrification System Treating Seawater at the Montreal Biodome.</title>
        <authorList>
            <person name="Martineau C."/>
            <person name="Villeneuve C."/>
            <person name="Mauffrey F."/>
            <person name="Villemur R."/>
        </authorList>
    </citation>
    <scope>NUCLEOTIDE SEQUENCE [LARGE SCALE GENOMIC DNA]</scope>
    <source>
        <strain evidence="7">NL23</strain>
    </source>
</reference>
<sequence length="336" mass="36403">MTDPKQGGTGGEDSDEARRANDPAGATSTPPPIPSPETSNAPAPPDLDPRRHAVRADLAAVTLRGQVASPRYSAGVVRQVVRASVPLRREPNPAAGLDTEALFGERVTVYDENEGWAWAQLARDRYVGYVPSSALTTQVTVPTHRVKALGTFVYPAPDIKAPPTLHLPLNAEVRVAEWEERFCQLEQGGFVITRHLVEKERVERDFVDIAERFIGTPYLWGGRTRIGIDCSGLVQIALEAAGHACPRDSDMQMAELGEELPIPGDLEGLQRGDLIFWKGHVGIMADGLMLLHANAHHMAVVAETLPEAAERILRHASTPIAAIRRLLPATESANAT</sequence>